<comment type="caution">
    <text evidence="11">The sequence shown here is derived from an EMBL/GenBank/DDBJ whole genome shotgun (WGS) entry which is preliminary data.</text>
</comment>
<evidence type="ECO:0000256" key="3">
    <source>
        <dbReference type="ARBA" id="ARBA00022617"/>
    </source>
</evidence>
<evidence type="ECO:0000256" key="9">
    <source>
        <dbReference type="RuleBase" id="RU000461"/>
    </source>
</evidence>
<evidence type="ECO:0000313" key="11">
    <source>
        <dbReference type="EMBL" id="KAA6414059.1"/>
    </source>
</evidence>
<dbReference type="PRINTS" id="PR01239">
    <property type="entry name" value="EP450IICYP52"/>
</dbReference>
<dbReference type="Proteomes" id="UP000324767">
    <property type="component" value="Unassembled WGS sequence"/>
</dbReference>
<keyword evidence="7 9" id="KW-0503">Monooxygenase</keyword>
<evidence type="ECO:0000256" key="5">
    <source>
        <dbReference type="ARBA" id="ARBA00023002"/>
    </source>
</evidence>
<dbReference type="InterPro" id="IPR017972">
    <property type="entry name" value="Cyt_P450_CS"/>
</dbReference>
<name>A0A5M8PYD2_9LECA</name>
<dbReference type="PRINTS" id="PR00464">
    <property type="entry name" value="EP450II"/>
</dbReference>
<dbReference type="PANTHER" id="PTHR24287:SF17">
    <property type="entry name" value="P450, PUTATIVE (EUROFUNG)-RELATED"/>
    <property type="match status" value="1"/>
</dbReference>
<accession>A0A5M8PYD2</accession>
<keyword evidence="4 8" id="KW-0479">Metal-binding</keyword>
<keyword evidence="10" id="KW-0732">Signal</keyword>
<dbReference type="InterPro" id="IPR002974">
    <property type="entry name" value="Cyt_P450_E_CYP52_ascomycetes"/>
</dbReference>
<evidence type="ECO:0000256" key="2">
    <source>
        <dbReference type="ARBA" id="ARBA00010617"/>
    </source>
</evidence>
<protein>
    <submittedName>
        <fullName evidence="11">Cytochrome P450 alkane hydroxylase</fullName>
    </submittedName>
</protein>
<evidence type="ECO:0000256" key="10">
    <source>
        <dbReference type="SAM" id="SignalP"/>
    </source>
</evidence>
<dbReference type="InterPro" id="IPR036396">
    <property type="entry name" value="Cyt_P450_sf"/>
</dbReference>
<feature type="signal peptide" evidence="10">
    <location>
        <begin position="1"/>
        <end position="22"/>
    </location>
</feature>
<dbReference type="OrthoDB" id="1470350at2759"/>
<feature type="chain" id="PRO_5024277600" evidence="10">
    <location>
        <begin position="23"/>
        <end position="518"/>
    </location>
</feature>
<dbReference type="EMBL" id="VXIT01000003">
    <property type="protein sequence ID" value="KAA6414059.1"/>
    <property type="molecule type" value="Genomic_DNA"/>
</dbReference>
<dbReference type="InterPro" id="IPR001128">
    <property type="entry name" value="Cyt_P450"/>
</dbReference>
<organism evidence="11 12">
    <name type="scientific">Lasallia pustulata</name>
    <dbReference type="NCBI Taxonomy" id="136370"/>
    <lineage>
        <taxon>Eukaryota</taxon>
        <taxon>Fungi</taxon>
        <taxon>Dikarya</taxon>
        <taxon>Ascomycota</taxon>
        <taxon>Pezizomycotina</taxon>
        <taxon>Lecanoromycetes</taxon>
        <taxon>OSLEUM clade</taxon>
        <taxon>Umbilicariomycetidae</taxon>
        <taxon>Umbilicariales</taxon>
        <taxon>Umbilicariaceae</taxon>
        <taxon>Lasallia</taxon>
    </lineage>
</organism>
<evidence type="ECO:0000256" key="4">
    <source>
        <dbReference type="ARBA" id="ARBA00022723"/>
    </source>
</evidence>
<dbReference type="InterPro" id="IPR002402">
    <property type="entry name" value="Cyt_P450_E_grp-II"/>
</dbReference>
<dbReference type="PROSITE" id="PS00086">
    <property type="entry name" value="CYTOCHROME_P450"/>
    <property type="match status" value="1"/>
</dbReference>
<dbReference type="PANTHER" id="PTHR24287">
    <property type="entry name" value="P450, PUTATIVE (EUROFUNG)-RELATED"/>
    <property type="match status" value="1"/>
</dbReference>
<keyword evidence="5 9" id="KW-0560">Oxidoreductase</keyword>
<evidence type="ECO:0000256" key="7">
    <source>
        <dbReference type="ARBA" id="ARBA00023033"/>
    </source>
</evidence>
<comment type="similarity">
    <text evidence="2 9">Belongs to the cytochrome P450 family.</text>
</comment>
<feature type="binding site" description="axial binding residue" evidence="8">
    <location>
        <position position="454"/>
    </location>
    <ligand>
        <name>heme</name>
        <dbReference type="ChEBI" id="CHEBI:30413"/>
    </ligand>
    <ligandPart>
        <name>Fe</name>
        <dbReference type="ChEBI" id="CHEBI:18248"/>
    </ligandPart>
</feature>
<evidence type="ECO:0000313" key="12">
    <source>
        <dbReference type="Proteomes" id="UP000324767"/>
    </source>
</evidence>
<keyword evidence="3 8" id="KW-0349">Heme</keyword>
<dbReference type="Pfam" id="PF00067">
    <property type="entry name" value="p450"/>
    <property type="match status" value="1"/>
</dbReference>
<dbReference type="GO" id="GO:0020037">
    <property type="term" value="F:heme binding"/>
    <property type="evidence" value="ECO:0007669"/>
    <property type="project" value="InterPro"/>
</dbReference>
<sequence>MFILSLLVVVLASLCTYSVVQRAILSINRRRFIREHNCIPVRRIPSKDPVLGSDVVFQSYKHLNTHSYLDLTRKRFLEHGNTFQAKMMGARVYNTAEPENIKTLLASRFDDFGLGKRRKSAFKSLIGHAILNTDGTEWSHSRRFLRPSFARDQWGDLAVLEKHVLNLVAQIPRNESSVDLQELFFRMTMDTSTEIFFGESAYSLISSGNAEPRMLADAFNRAERTIAMDYVLGPFAVLSSHGTFSKDCKLLHGFVDNIVQKALALCGTENAMGEADKPCSEQGNERYVVLYELVKKTRNSLQLRSEVLGLLMAGRDSTACLLSGLWFTLSRRQDIWTRLQEEIAGLKGAKPDLGGLKEMKYLQACLNEALRLYPPVPINSRTALVDTVLPLGGGPDGESPVFVPGGTVVGYNVFAMHRREDLYGADAQEFNPERWETIRPGWGFLPFHGGPRMCLGQQLALTEAAYTTVRLMQNFSAIKSHDSKPWIESLTLTCCSMNGTEIHLTPAGDGNNEHHKDL</sequence>
<dbReference type="AlphaFoldDB" id="A0A5M8PYD2"/>
<dbReference type="InterPro" id="IPR047146">
    <property type="entry name" value="Cyt_P450_E_CYP52_fungi"/>
</dbReference>
<reference evidence="11 12" key="1">
    <citation type="submission" date="2019-09" db="EMBL/GenBank/DDBJ databases">
        <title>The hologenome of the rock-dwelling lichen Lasallia pustulata.</title>
        <authorList>
            <person name="Greshake Tzovaras B."/>
            <person name="Segers F."/>
            <person name="Bicker A."/>
            <person name="Dal Grande F."/>
            <person name="Otte J."/>
            <person name="Hankeln T."/>
            <person name="Schmitt I."/>
            <person name="Ebersberger I."/>
        </authorList>
    </citation>
    <scope>NUCLEOTIDE SEQUENCE [LARGE SCALE GENOMIC DNA]</scope>
    <source>
        <strain evidence="11">A1-1</strain>
    </source>
</reference>
<evidence type="ECO:0000256" key="6">
    <source>
        <dbReference type="ARBA" id="ARBA00023004"/>
    </source>
</evidence>
<gene>
    <name evidence="11" type="ORF">FRX48_02421</name>
</gene>
<dbReference type="GO" id="GO:0005506">
    <property type="term" value="F:iron ion binding"/>
    <property type="evidence" value="ECO:0007669"/>
    <property type="project" value="InterPro"/>
</dbReference>
<evidence type="ECO:0000256" key="1">
    <source>
        <dbReference type="ARBA" id="ARBA00001971"/>
    </source>
</evidence>
<dbReference type="SUPFAM" id="SSF48264">
    <property type="entry name" value="Cytochrome P450"/>
    <property type="match status" value="1"/>
</dbReference>
<dbReference type="PRINTS" id="PR00385">
    <property type="entry name" value="P450"/>
</dbReference>
<dbReference type="CDD" id="cd11063">
    <property type="entry name" value="CYP52"/>
    <property type="match status" value="1"/>
</dbReference>
<keyword evidence="6 8" id="KW-0408">Iron</keyword>
<proteinExistence type="inferred from homology"/>
<comment type="cofactor">
    <cofactor evidence="1 8">
        <name>heme</name>
        <dbReference type="ChEBI" id="CHEBI:30413"/>
    </cofactor>
</comment>
<evidence type="ECO:0000256" key="8">
    <source>
        <dbReference type="PIRSR" id="PIRSR602402-1"/>
    </source>
</evidence>
<dbReference type="Gene3D" id="1.10.630.10">
    <property type="entry name" value="Cytochrome P450"/>
    <property type="match status" value="1"/>
</dbReference>
<dbReference type="GO" id="GO:0016712">
    <property type="term" value="F:oxidoreductase activity, acting on paired donors, with incorporation or reduction of molecular oxygen, reduced flavin or flavoprotein as one donor, and incorporation of one atom of oxygen"/>
    <property type="evidence" value="ECO:0007669"/>
    <property type="project" value="InterPro"/>
</dbReference>